<feature type="compositionally biased region" description="Basic and acidic residues" evidence="1">
    <location>
        <begin position="76"/>
        <end position="85"/>
    </location>
</feature>
<feature type="region of interest" description="Disordered" evidence="1">
    <location>
        <begin position="162"/>
        <end position="184"/>
    </location>
</feature>
<evidence type="ECO:0000313" key="3">
    <source>
        <dbReference type="Proteomes" id="UP000267029"/>
    </source>
</evidence>
<evidence type="ECO:0000313" key="2">
    <source>
        <dbReference type="EMBL" id="VDD76845.1"/>
    </source>
</evidence>
<gene>
    <name evidence="2" type="ORF">MCOS_LOCUS2848</name>
</gene>
<feature type="compositionally biased region" description="Low complexity" evidence="1">
    <location>
        <begin position="101"/>
        <end position="113"/>
    </location>
</feature>
<dbReference type="AlphaFoldDB" id="A0A0R3U7N7"/>
<dbReference type="WBParaSite" id="MCU_009595-RA">
    <property type="protein sequence ID" value="MCU_009595-RA"/>
    <property type="gene ID" value="MCU_009595"/>
</dbReference>
<name>A0A0R3U7N7_MESCO</name>
<feature type="compositionally biased region" description="Basic residues" evidence="1">
    <location>
        <begin position="86"/>
        <end position="100"/>
    </location>
</feature>
<evidence type="ECO:0000313" key="4">
    <source>
        <dbReference type="WBParaSite" id="MCU_009595-RA"/>
    </source>
</evidence>
<organism evidence="2 3">
    <name type="scientific">Mesocestoides corti</name>
    <name type="common">Flatworm</name>
    <dbReference type="NCBI Taxonomy" id="53468"/>
    <lineage>
        <taxon>Eukaryota</taxon>
        <taxon>Metazoa</taxon>
        <taxon>Spiralia</taxon>
        <taxon>Lophotrochozoa</taxon>
        <taxon>Platyhelminthes</taxon>
        <taxon>Cestoda</taxon>
        <taxon>Eucestoda</taxon>
        <taxon>Cyclophyllidea</taxon>
        <taxon>Mesocestoididae</taxon>
        <taxon>Mesocestoides</taxon>
    </lineage>
</organism>
<proteinExistence type="predicted"/>
<feature type="compositionally biased region" description="Basic residues" evidence="1">
    <location>
        <begin position="166"/>
        <end position="181"/>
    </location>
</feature>
<accession>A0A0R3U7N7</accession>
<protein>
    <submittedName>
        <fullName evidence="4">Arginine/serine-rich protein 1</fullName>
    </submittedName>
</protein>
<evidence type="ECO:0000256" key="1">
    <source>
        <dbReference type="SAM" id="MobiDB-lite"/>
    </source>
</evidence>
<feature type="region of interest" description="Disordered" evidence="1">
    <location>
        <begin position="54"/>
        <end position="125"/>
    </location>
</feature>
<keyword evidence="3" id="KW-1185">Reference proteome</keyword>
<sequence>MHRAARSLADCRQQVWLNCTATFCRSRHQSATSTASNLDGNLRTVFIDSECLKKENRSRRSRSSPQSPFQILDNHYQSRYDDRRRSPSRRRRRSQRRTRRFSSSSRSSSTSSRSSERSQSFDDSDVEPVQVIRINPRSGAVVTKAARMFVFDSKRYEIETVGEHRGSRRGKRGRRQSKRGSRCNSRTAFLVQLDSDYEEY</sequence>
<reference evidence="2 3" key="1">
    <citation type="submission" date="2018-10" db="EMBL/GenBank/DDBJ databases">
        <authorList>
            <consortium name="Pathogen Informatics"/>
        </authorList>
    </citation>
    <scope>NUCLEOTIDE SEQUENCE [LARGE SCALE GENOMIC DNA]</scope>
</reference>
<dbReference type="Proteomes" id="UP000267029">
    <property type="component" value="Unassembled WGS sequence"/>
</dbReference>
<dbReference type="EMBL" id="UXSR01000526">
    <property type="protein sequence ID" value="VDD76845.1"/>
    <property type="molecule type" value="Genomic_DNA"/>
</dbReference>
<reference evidence="4" key="2">
    <citation type="submission" date="2019-11" db="UniProtKB">
        <authorList>
            <consortium name="WormBaseParasite"/>
        </authorList>
    </citation>
    <scope>IDENTIFICATION</scope>
</reference>